<dbReference type="SUPFAM" id="SSF51101">
    <property type="entry name" value="Mannose-binding lectins"/>
    <property type="match status" value="1"/>
</dbReference>
<dbReference type="InterPro" id="IPR001229">
    <property type="entry name" value="Jacalin-like_lectin_dom"/>
</dbReference>
<accession>A0A6U5JF29</accession>
<name>A0A6U5JF29_9STRA</name>
<dbReference type="AlphaFoldDB" id="A0A6U5JF29"/>
<evidence type="ECO:0000259" key="1">
    <source>
        <dbReference type="Pfam" id="PF01419"/>
    </source>
</evidence>
<gene>
    <name evidence="2" type="ORF">CHYS00102_LOCUS21514</name>
    <name evidence="3" type="ORF">CHYS00102_LOCUS21515</name>
</gene>
<dbReference type="EMBL" id="HBFR01029567">
    <property type="protein sequence ID" value="CAD8894301.1"/>
    <property type="molecule type" value="Transcribed_RNA"/>
</dbReference>
<feature type="domain" description="Jacalin-type lectin" evidence="1">
    <location>
        <begin position="108"/>
        <end position="191"/>
    </location>
</feature>
<dbReference type="InterPro" id="IPR036404">
    <property type="entry name" value="Jacalin-like_lectin_dom_sf"/>
</dbReference>
<dbReference type="Gene3D" id="2.100.10.30">
    <property type="entry name" value="Jacalin-like lectin domain"/>
    <property type="match status" value="1"/>
</dbReference>
<organism evidence="2">
    <name type="scientific">Corethron hystrix</name>
    <dbReference type="NCBI Taxonomy" id="216773"/>
    <lineage>
        <taxon>Eukaryota</taxon>
        <taxon>Sar</taxon>
        <taxon>Stramenopiles</taxon>
        <taxon>Ochrophyta</taxon>
        <taxon>Bacillariophyta</taxon>
        <taxon>Coscinodiscophyceae</taxon>
        <taxon>Corethrophycidae</taxon>
        <taxon>Corethrales</taxon>
        <taxon>Corethraceae</taxon>
        <taxon>Corethron</taxon>
    </lineage>
</organism>
<sequence length="249" mass="28539">MSVDSKRPSKIPSLWFRFSGSLDQQGRFIDDDGDGDEKERTKMHFDDLAFYKQLLDENGCRCVDIAAMCVKHNDYCHGIQAIYRLTFNDGRTDLRHGPENFYDSGYYSYHGPTRTRKKWIVMEEDEYLRGLLVNQGEVVDGITFVTNKRRVHCGGLGGADRMDMMTSIPPNMKVVAFCGTNRGVCGRIGFYSTYFRWHVLGSHILMRRLVDQSRAAILPSDDTGNLAFVMQQLTTINNDVFRRIMSFLA</sequence>
<protein>
    <recommendedName>
        <fullName evidence="1">Jacalin-type lectin domain-containing protein</fullName>
    </recommendedName>
</protein>
<dbReference type="Pfam" id="PF01419">
    <property type="entry name" value="Jacalin"/>
    <property type="match status" value="1"/>
</dbReference>
<reference evidence="2" key="1">
    <citation type="submission" date="2021-01" db="EMBL/GenBank/DDBJ databases">
        <authorList>
            <person name="Corre E."/>
            <person name="Pelletier E."/>
            <person name="Niang G."/>
            <person name="Scheremetjew M."/>
            <person name="Finn R."/>
            <person name="Kale V."/>
            <person name="Holt S."/>
            <person name="Cochrane G."/>
            <person name="Meng A."/>
            <person name="Brown T."/>
            <person name="Cohen L."/>
        </authorList>
    </citation>
    <scope>NUCLEOTIDE SEQUENCE</scope>
    <source>
        <strain evidence="2">308</strain>
    </source>
</reference>
<proteinExistence type="predicted"/>
<evidence type="ECO:0000313" key="2">
    <source>
        <dbReference type="EMBL" id="CAD8894301.1"/>
    </source>
</evidence>
<dbReference type="EMBL" id="HBFR01029568">
    <property type="protein sequence ID" value="CAD8894302.1"/>
    <property type="molecule type" value="Transcribed_RNA"/>
</dbReference>
<evidence type="ECO:0000313" key="3">
    <source>
        <dbReference type="EMBL" id="CAD8894302.1"/>
    </source>
</evidence>